<dbReference type="Proteomes" id="UP000003167">
    <property type="component" value="Unassembled WGS sequence"/>
</dbReference>
<protein>
    <recommendedName>
        <fullName evidence="5">Fimbrillin family protein</fullName>
    </recommendedName>
</protein>
<organism evidence="3 4">
    <name type="scientific">Segatella maculosa OT 289</name>
    <dbReference type="NCBI Taxonomy" id="999422"/>
    <lineage>
        <taxon>Bacteria</taxon>
        <taxon>Pseudomonadati</taxon>
        <taxon>Bacteroidota</taxon>
        <taxon>Bacteroidia</taxon>
        <taxon>Bacteroidales</taxon>
        <taxon>Prevotellaceae</taxon>
        <taxon>Segatella</taxon>
    </lineage>
</organism>
<dbReference type="RefSeq" id="WP_008564991.1">
    <property type="nucleotide sequence ID" value="NZ_JH594502.1"/>
</dbReference>
<reference evidence="3 4" key="1">
    <citation type="submission" date="2011-12" db="EMBL/GenBank/DDBJ databases">
        <title>The Genome Sequence of Prevotella maculosa OT 289.</title>
        <authorList>
            <consortium name="The Broad Institute Genome Sequencing Platform"/>
            <person name="Earl A."/>
            <person name="Ward D."/>
            <person name="Feldgarden M."/>
            <person name="Gevers D."/>
            <person name="Izard J."/>
            <person name="Blanton J.M."/>
            <person name="Mathney J."/>
            <person name="Tanner A.C."/>
            <person name="Dewhirst F.E."/>
            <person name="Young S.K."/>
            <person name="Zeng Q."/>
            <person name="Gargeya S."/>
            <person name="Fitzgerald M."/>
            <person name="Haas B."/>
            <person name="Abouelleil A."/>
            <person name="Alvarado L."/>
            <person name="Arachchi H.M."/>
            <person name="Berlin A."/>
            <person name="Chapman S.B."/>
            <person name="Gearin G."/>
            <person name="Goldberg J."/>
            <person name="Griggs A."/>
            <person name="Gujja S."/>
            <person name="Hansen M."/>
            <person name="Heiman D."/>
            <person name="Howarth C."/>
            <person name="Larimer J."/>
            <person name="Lui A."/>
            <person name="MacDonald P.J.P."/>
            <person name="McCowen C."/>
            <person name="Montmayeur A."/>
            <person name="Murphy C."/>
            <person name="Neiman D."/>
            <person name="Pearson M."/>
            <person name="Priest M."/>
            <person name="Roberts A."/>
            <person name="Saif S."/>
            <person name="Shea T."/>
            <person name="Sisk P."/>
            <person name="Stolte C."/>
            <person name="Sykes S."/>
            <person name="Wortman J."/>
            <person name="Nusbaum C."/>
            <person name="Birren B."/>
        </authorList>
    </citation>
    <scope>NUCLEOTIDE SEQUENCE [LARGE SCALE GENOMIC DNA]</scope>
    <source>
        <strain evidence="3 4">OT 289</strain>
    </source>
</reference>
<evidence type="ECO:0000313" key="3">
    <source>
        <dbReference type="EMBL" id="EHO71676.1"/>
    </source>
</evidence>
<evidence type="ECO:0000256" key="1">
    <source>
        <dbReference type="SAM" id="MobiDB-lite"/>
    </source>
</evidence>
<name>H1HLS8_9BACT</name>
<evidence type="ECO:0000313" key="4">
    <source>
        <dbReference type="Proteomes" id="UP000003167"/>
    </source>
</evidence>
<feature type="chain" id="PRO_5003550499" description="Fimbrillin family protein" evidence="2">
    <location>
        <begin position="23"/>
        <end position="373"/>
    </location>
</feature>
<comment type="caution">
    <text evidence="3">The sequence shown here is derived from an EMBL/GenBank/DDBJ whole genome shotgun (WGS) entry which is preliminary data.</text>
</comment>
<dbReference type="EMBL" id="AGEK01000020">
    <property type="protein sequence ID" value="EHO71676.1"/>
    <property type="molecule type" value="Genomic_DNA"/>
</dbReference>
<dbReference type="PATRIC" id="fig|999422.3.peg.1157"/>
<proteinExistence type="predicted"/>
<keyword evidence="2" id="KW-0732">Signal</keyword>
<dbReference type="AlphaFoldDB" id="H1HLS8"/>
<feature type="region of interest" description="Disordered" evidence="1">
    <location>
        <begin position="24"/>
        <end position="53"/>
    </location>
</feature>
<feature type="compositionally biased region" description="Basic and acidic residues" evidence="1">
    <location>
        <begin position="26"/>
        <end position="35"/>
    </location>
</feature>
<sequence>MKKNILIWVACTVAAFGLNSCASDDAPEKSEERNTEGISFEIPAESQAASTKASRTGGVKLSDRLKFVWSETDFNYLWCDVNQQATTANWQKPTMQYTLSRDNANPAQLTSVSFVYQQLMPLVKRQNESDYNSPTSLFNKGYYTLLYTGGSSSPTKVNIRSVQNQTGTAGYADKLGENGDCFVAYAAALWGNQTQSYDSNLGMWTYTYKRYRVYVGDNVSGESVLNSTYQPYSHGIYYTTGHKASYITFLVYNSTGALPATYITQVSVTVGNQSINGELNFSVNGIDLSTRPNTVASKTTALNITDGLSVAGNSTDAQQKAAVMVALPGEYQNVQVSVRLKDSATGIIRNVNRSYPKLKLEEGKNVPLPIKID</sequence>
<keyword evidence="4" id="KW-1185">Reference proteome</keyword>
<dbReference type="STRING" id="999422.HMPREF9944_01122"/>
<evidence type="ECO:0008006" key="5">
    <source>
        <dbReference type="Google" id="ProtNLM"/>
    </source>
</evidence>
<gene>
    <name evidence="3" type="ORF">HMPREF9944_01122</name>
</gene>
<evidence type="ECO:0000256" key="2">
    <source>
        <dbReference type="SAM" id="SignalP"/>
    </source>
</evidence>
<accession>H1HLS8</accession>
<feature type="signal peptide" evidence="2">
    <location>
        <begin position="1"/>
        <end position="22"/>
    </location>
</feature>
<dbReference type="HOGENOM" id="CLU_741586_0_0_10"/>